<accession>A0A7S1T4C5</accession>
<feature type="region of interest" description="Disordered" evidence="1">
    <location>
        <begin position="149"/>
        <end position="168"/>
    </location>
</feature>
<feature type="domain" description="Complex 1 LYR protein" evidence="2">
    <location>
        <begin position="75"/>
        <end position="137"/>
    </location>
</feature>
<dbReference type="GO" id="GO:0005739">
    <property type="term" value="C:mitochondrion"/>
    <property type="evidence" value="ECO:0007669"/>
    <property type="project" value="GOC"/>
</dbReference>
<dbReference type="PANTHER" id="PTHR47484">
    <property type="entry name" value="COMPLEX 1 PROTEIN CONTAINING PROTEIN, EXPRESSED"/>
    <property type="match status" value="1"/>
</dbReference>
<evidence type="ECO:0000313" key="3">
    <source>
        <dbReference type="EMBL" id="CAD9219831.1"/>
    </source>
</evidence>
<feature type="compositionally biased region" description="Basic and acidic residues" evidence="1">
    <location>
        <begin position="159"/>
        <end position="168"/>
    </location>
</feature>
<evidence type="ECO:0000256" key="1">
    <source>
        <dbReference type="SAM" id="MobiDB-lite"/>
    </source>
</evidence>
<dbReference type="EMBL" id="HBGG01039013">
    <property type="protein sequence ID" value="CAD9219831.1"/>
    <property type="molecule type" value="Transcribed_RNA"/>
</dbReference>
<dbReference type="InterPro" id="IPR008011">
    <property type="entry name" value="Complex1_LYR_dom"/>
</dbReference>
<evidence type="ECO:0000259" key="2">
    <source>
        <dbReference type="Pfam" id="PF05347"/>
    </source>
</evidence>
<proteinExistence type="predicted"/>
<gene>
    <name evidence="3" type="ORF">TCHU04912_LOCUS20063</name>
</gene>
<protein>
    <recommendedName>
        <fullName evidence="2">Complex 1 LYR protein domain-containing protein</fullName>
    </recommendedName>
</protein>
<dbReference type="Pfam" id="PF05347">
    <property type="entry name" value="Complex1_LYR"/>
    <property type="match status" value="1"/>
</dbReference>
<reference evidence="3" key="1">
    <citation type="submission" date="2021-01" db="EMBL/GenBank/DDBJ databases">
        <authorList>
            <person name="Corre E."/>
            <person name="Pelletier E."/>
            <person name="Niang G."/>
            <person name="Scheremetjew M."/>
            <person name="Finn R."/>
            <person name="Kale V."/>
            <person name="Holt S."/>
            <person name="Cochrane G."/>
            <person name="Meng A."/>
            <person name="Brown T."/>
            <person name="Cohen L."/>
        </authorList>
    </citation>
    <scope>NUCLEOTIDE SEQUENCE</scope>
    <source>
        <strain evidence="3">PLY429</strain>
    </source>
</reference>
<dbReference type="GO" id="GO:0034551">
    <property type="term" value="P:mitochondrial respiratory chain complex III assembly"/>
    <property type="evidence" value="ECO:0007669"/>
    <property type="project" value="InterPro"/>
</dbReference>
<organism evidence="3">
    <name type="scientific">Tetraselmis chuii</name>
    <dbReference type="NCBI Taxonomy" id="63592"/>
    <lineage>
        <taxon>Eukaryota</taxon>
        <taxon>Viridiplantae</taxon>
        <taxon>Chlorophyta</taxon>
        <taxon>core chlorophytes</taxon>
        <taxon>Chlorodendrophyceae</taxon>
        <taxon>Chlorodendrales</taxon>
        <taxon>Chlorodendraceae</taxon>
        <taxon>Tetraselmis</taxon>
    </lineage>
</organism>
<name>A0A7S1T4C5_9CHLO</name>
<dbReference type="AlphaFoldDB" id="A0A7S1T4C5"/>
<dbReference type="PANTHER" id="PTHR47484:SF1">
    <property type="entry name" value="COMPLEX 1 PROTEIN CONTAINING PROTEIN, EXPRESSED"/>
    <property type="match status" value="1"/>
</dbReference>
<sequence length="168" mass="19276">MASVTGRRLGSVAVARWFTEGLYRPGGTGTGVLTQGRHFSVRFDADQDEVSDTIDSHLDKSKDAPVQTQPLTLRREALSLYRDVLRYSRLFVWKDEKGNEWGETIRKSARQEFEASVFEKDPELLNRMLLMGQESVEEVKRKFLNKRQQIIEEESNTPPEHRGGPPRV</sequence>
<dbReference type="CDD" id="cd20267">
    <property type="entry name" value="Complex1_LYR_LYRM7"/>
    <property type="match status" value="1"/>
</dbReference>
<dbReference type="InterPro" id="IPR045298">
    <property type="entry name" value="Complex1_LYR_LYRM7"/>
</dbReference>